<feature type="transmembrane region" description="Helical" evidence="7">
    <location>
        <begin position="145"/>
        <end position="167"/>
    </location>
</feature>
<sequence>MMSRSGECSGELVARANGDGIVHLWAVLDLSIRLAEVLFASGAGAEEATTTMSIVAESYGVGGTTADVTHTMLTLTWTDPDTHESVSRRRIIRERGLDYARLASAAALITRISDRKIGIEAARRRLSVILSGPPQVPRLLRRAGWSLIGAGAAVLFGGGWLVAAVAFGASFVLEAISTGLGFRRVPVFYQSVLGGVIGPVAAALVHYIDPDASSSLVVVATIVVLLAGVTTFGAVQDTLTGFYVTGLARMTEAVVITVGIAAGIIGTSLLLARVGVPLVISVSEARSSHGPTVTIVAAIVIVVGFALAAQLPWRALGAVVVLGAATEFFYLLSIAAGAGTVWGSALTAVVIGALASLSARLTRTPPLPTVVTSLVPLLPGFVLFNGLMQVADGSVTGLLGMFTAAAVAGALAAGAILGQFLIDLAVSPVRGQRRVTGPLLALPARFSRKRSQRRDSEAPH</sequence>
<accession>A0A2V3DNY6</accession>
<dbReference type="EMBL" id="QHLZ01000009">
    <property type="protein sequence ID" value="PXA64692.1"/>
    <property type="molecule type" value="Genomic_DNA"/>
</dbReference>
<proteinExistence type="inferred from homology"/>
<feature type="domain" description="Threonine/serine exporter-like N-terminal" evidence="8">
    <location>
        <begin position="30"/>
        <end position="266"/>
    </location>
</feature>
<dbReference type="GO" id="GO:0005886">
    <property type="term" value="C:plasma membrane"/>
    <property type="evidence" value="ECO:0007669"/>
    <property type="project" value="UniProtKB-SubCell"/>
</dbReference>
<dbReference type="InterPro" id="IPR050539">
    <property type="entry name" value="ThrE_Dicarb/AminoAcid_Exp"/>
</dbReference>
<evidence type="ECO:0000313" key="10">
    <source>
        <dbReference type="EMBL" id="PXA64692.1"/>
    </source>
</evidence>
<evidence type="ECO:0008006" key="12">
    <source>
        <dbReference type="Google" id="ProtNLM"/>
    </source>
</evidence>
<evidence type="ECO:0000313" key="11">
    <source>
        <dbReference type="Proteomes" id="UP000246303"/>
    </source>
</evidence>
<keyword evidence="2" id="KW-1003">Cell membrane</keyword>
<reference evidence="10 11" key="1">
    <citation type="submission" date="2018-05" db="EMBL/GenBank/DDBJ databases">
        <title>Genetic diversity of glacier-inhabiting Cryobacterium bacteria in China and description of Cryobacterium mengkeensis sp. nov. and Arthrobacter glacialis sp. nov.</title>
        <authorList>
            <person name="Liu Q."/>
            <person name="Xin Y.-H."/>
        </authorList>
    </citation>
    <scope>NUCLEOTIDE SEQUENCE [LARGE SCALE GENOMIC DNA]</scope>
    <source>
        <strain evidence="10 11">GP3</strain>
    </source>
</reference>
<keyword evidence="11" id="KW-1185">Reference proteome</keyword>
<dbReference type="OrthoDB" id="9763957at2"/>
<dbReference type="PANTHER" id="PTHR34390:SF2">
    <property type="entry name" value="SUCCINATE TRANSPORTER SUBUNIT YJJP-RELATED"/>
    <property type="match status" value="1"/>
</dbReference>
<feature type="transmembrane region" description="Helical" evidence="7">
    <location>
        <begin position="292"/>
        <end position="313"/>
    </location>
</feature>
<comment type="subcellular location">
    <subcellularLocation>
        <location evidence="1">Cell membrane</location>
        <topology evidence="1">Multi-pass membrane protein</topology>
    </subcellularLocation>
</comment>
<dbReference type="Proteomes" id="UP000246303">
    <property type="component" value="Unassembled WGS sequence"/>
</dbReference>
<dbReference type="PANTHER" id="PTHR34390">
    <property type="entry name" value="UPF0442 PROTEIN YJJB-RELATED"/>
    <property type="match status" value="1"/>
</dbReference>
<evidence type="ECO:0000256" key="3">
    <source>
        <dbReference type="ARBA" id="ARBA00022692"/>
    </source>
</evidence>
<evidence type="ECO:0000256" key="4">
    <source>
        <dbReference type="ARBA" id="ARBA00022989"/>
    </source>
</evidence>
<dbReference type="AlphaFoldDB" id="A0A2V3DNY6"/>
<keyword evidence="5 7" id="KW-0472">Membrane</keyword>
<protein>
    <recommendedName>
        <fullName evidence="12">Threonine/serine exporter family protein</fullName>
    </recommendedName>
</protein>
<feature type="transmembrane region" description="Helical" evidence="7">
    <location>
        <begin position="399"/>
        <end position="426"/>
    </location>
</feature>
<keyword evidence="4 7" id="KW-1133">Transmembrane helix</keyword>
<evidence type="ECO:0000256" key="5">
    <source>
        <dbReference type="ARBA" id="ARBA00023136"/>
    </source>
</evidence>
<evidence type="ECO:0000256" key="2">
    <source>
        <dbReference type="ARBA" id="ARBA00022475"/>
    </source>
</evidence>
<dbReference type="Pfam" id="PF12821">
    <property type="entry name" value="ThrE_2"/>
    <property type="match status" value="1"/>
</dbReference>
<feature type="transmembrane region" description="Helical" evidence="7">
    <location>
        <begin position="367"/>
        <end position="387"/>
    </location>
</feature>
<evidence type="ECO:0000256" key="1">
    <source>
        <dbReference type="ARBA" id="ARBA00004651"/>
    </source>
</evidence>
<evidence type="ECO:0000256" key="6">
    <source>
        <dbReference type="ARBA" id="ARBA00034125"/>
    </source>
</evidence>
<dbReference type="InterPro" id="IPR024528">
    <property type="entry name" value="ThrE_2"/>
</dbReference>
<gene>
    <name evidence="10" type="ORF">CVS29_14165</name>
</gene>
<feature type="transmembrane region" description="Helical" evidence="7">
    <location>
        <begin position="255"/>
        <end position="280"/>
    </location>
</feature>
<dbReference type="GO" id="GO:0015744">
    <property type="term" value="P:succinate transport"/>
    <property type="evidence" value="ECO:0007669"/>
    <property type="project" value="TreeGrafter"/>
</dbReference>
<feature type="domain" description="Threonine/Serine exporter ThrE" evidence="9">
    <location>
        <begin position="295"/>
        <end position="419"/>
    </location>
</feature>
<dbReference type="InterPro" id="IPR010619">
    <property type="entry name" value="ThrE-like_N"/>
</dbReference>
<comment type="caution">
    <text evidence="10">The sequence shown here is derived from an EMBL/GenBank/DDBJ whole genome shotgun (WGS) entry which is preliminary data.</text>
</comment>
<feature type="transmembrane region" description="Helical" evidence="7">
    <location>
        <begin position="187"/>
        <end position="208"/>
    </location>
</feature>
<dbReference type="GO" id="GO:0022857">
    <property type="term" value="F:transmembrane transporter activity"/>
    <property type="evidence" value="ECO:0007669"/>
    <property type="project" value="InterPro"/>
</dbReference>
<feature type="transmembrane region" description="Helical" evidence="7">
    <location>
        <begin position="215"/>
        <end position="235"/>
    </location>
</feature>
<name>A0A2V3DNY6_9MICC</name>
<comment type="similarity">
    <text evidence="6">Belongs to the ThrE exporter (TC 2.A.79) family.</text>
</comment>
<feature type="transmembrane region" description="Helical" evidence="7">
    <location>
        <begin position="328"/>
        <end position="355"/>
    </location>
</feature>
<dbReference type="Pfam" id="PF06738">
    <property type="entry name" value="ThrE"/>
    <property type="match status" value="1"/>
</dbReference>
<keyword evidence="3 7" id="KW-0812">Transmembrane</keyword>
<evidence type="ECO:0000259" key="8">
    <source>
        <dbReference type="Pfam" id="PF06738"/>
    </source>
</evidence>
<organism evidence="10 11">
    <name type="scientific">Arthrobacter psychrochitiniphilus</name>
    <dbReference type="NCBI Taxonomy" id="291045"/>
    <lineage>
        <taxon>Bacteria</taxon>
        <taxon>Bacillati</taxon>
        <taxon>Actinomycetota</taxon>
        <taxon>Actinomycetes</taxon>
        <taxon>Micrococcales</taxon>
        <taxon>Micrococcaceae</taxon>
        <taxon>Arthrobacter</taxon>
    </lineage>
</organism>
<evidence type="ECO:0000259" key="9">
    <source>
        <dbReference type="Pfam" id="PF12821"/>
    </source>
</evidence>
<evidence type="ECO:0000256" key="7">
    <source>
        <dbReference type="SAM" id="Phobius"/>
    </source>
</evidence>